<dbReference type="PIRSF" id="PIRSF000390">
    <property type="entry name" value="PLP_StrS"/>
    <property type="match status" value="1"/>
</dbReference>
<evidence type="ECO:0000313" key="5">
    <source>
        <dbReference type="Proteomes" id="UP000231383"/>
    </source>
</evidence>
<evidence type="ECO:0000256" key="2">
    <source>
        <dbReference type="PIRSR" id="PIRSR000390-2"/>
    </source>
</evidence>
<dbReference type="InterPro" id="IPR015424">
    <property type="entry name" value="PyrdxlP-dep_Trfase"/>
</dbReference>
<name>A0A2M8EWD4_9BACT</name>
<organism evidence="4 5">
    <name type="scientific">Candidatus Roizmanbacteria bacterium CG_4_9_14_0_2_um_filter_39_13</name>
    <dbReference type="NCBI Taxonomy" id="1974839"/>
    <lineage>
        <taxon>Bacteria</taxon>
        <taxon>Candidatus Roizmaniibacteriota</taxon>
    </lineage>
</organism>
<feature type="modified residue" description="N6-(pyridoxal phosphate)lysine" evidence="2">
    <location>
        <position position="191"/>
    </location>
</feature>
<dbReference type="Gene3D" id="3.40.640.10">
    <property type="entry name" value="Type I PLP-dependent aspartate aminotransferase-like (Major domain)"/>
    <property type="match status" value="1"/>
</dbReference>
<dbReference type="Proteomes" id="UP000231383">
    <property type="component" value="Unassembled WGS sequence"/>
</dbReference>
<dbReference type="InterPro" id="IPR000653">
    <property type="entry name" value="DegT/StrS_aminotransferase"/>
</dbReference>
<proteinExistence type="inferred from homology"/>
<comment type="similarity">
    <text evidence="3">Belongs to the DegT/DnrJ/EryC1 family.</text>
</comment>
<dbReference type="PANTHER" id="PTHR30244">
    <property type="entry name" value="TRANSAMINASE"/>
    <property type="match status" value="1"/>
</dbReference>
<dbReference type="GO" id="GO:0008483">
    <property type="term" value="F:transaminase activity"/>
    <property type="evidence" value="ECO:0007669"/>
    <property type="project" value="UniProtKB-KW"/>
</dbReference>
<reference evidence="5" key="1">
    <citation type="submission" date="2017-09" db="EMBL/GenBank/DDBJ databases">
        <title>Depth-based differentiation of microbial function through sediment-hosted aquifers and enrichment of novel symbionts in the deep terrestrial subsurface.</title>
        <authorList>
            <person name="Probst A.J."/>
            <person name="Ladd B."/>
            <person name="Jarett J.K."/>
            <person name="Geller-Mcgrath D.E."/>
            <person name="Sieber C.M.K."/>
            <person name="Emerson J.B."/>
            <person name="Anantharaman K."/>
            <person name="Thomas B.C."/>
            <person name="Malmstrom R."/>
            <person name="Stieglmeier M."/>
            <person name="Klingl A."/>
            <person name="Woyke T."/>
            <person name="Ryan C.M."/>
            <person name="Banfield J.F."/>
        </authorList>
    </citation>
    <scope>NUCLEOTIDE SEQUENCE [LARGE SCALE GENOMIC DNA]</scope>
</reference>
<dbReference type="SUPFAM" id="SSF53383">
    <property type="entry name" value="PLP-dependent transferases"/>
    <property type="match status" value="1"/>
</dbReference>
<dbReference type="Gene3D" id="3.90.1150.10">
    <property type="entry name" value="Aspartate Aminotransferase, domain 1"/>
    <property type="match status" value="1"/>
</dbReference>
<dbReference type="InterPro" id="IPR015422">
    <property type="entry name" value="PyrdxlP-dep_Trfase_small"/>
</dbReference>
<gene>
    <name evidence="4" type="ORF">CO051_07060</name>
</gene>
<dbReference type="AlphaFoldDB" id="A0A2M8EWD4"/>
<dbReference type="GO" id="GO:0030170">
    <property type="term" value="F:pyridoxal phosphate binding"/>
    <property type="evidence" value="ECO:0007669"/>
    <property type="project" value="TreeGrafter"/>
</dbReference>
<evidence type="ECO:0000313" key="4">
    <source>
        <dbReference type="EMBL" id="PJC30177.1"/>
    </source>
</evidence>
<dbReference type="GO" id="GO:0000271">
    <property type="term" value="P:polysaccharide biosynthetic process"/>
    <property type="evidence" value="ECO:0007669"/>
    <property type="project" value="TreeGrafter"/>
</dbReference>
<dbReference type="InterPro" id="IPR015421">
    <property type="entry name" value="PyrdxlP-dep_Trfase_major"/>
</dbReference>
<comment type="caution">
    <text evidence="4">The sequence shown here is derived from an EMBL/GenBank/DDBJ whole genome shotgun (WGS) entry which is preliminary data.</text>
</comment>
<accession>A0A2M8EWD4</accession>
<keyword evidence="4" id="KW-0032">Aminotransferase</keyword>
<dbReference type="EMBL" id="PFSC01000185">
    <property type="protein sequence ID" value="PJC30177.1"/>
    <property type="molecule type" value="Genomic_DNA"/>
</dbReference>
<evidence type="ECO:0000256" key="1">
    <source>
        <dbReference type="PIRSR" id="PIRSR000390-1"/>
    </source>
</evidence>
<dbReference type="PANTHER" id="PTHR30244:SF34">
    <property type="entry name" value="DTDP-4-AMINO-4,6-DIDEOXYGALACTOSE TRANSAMINASE"/>
    <property type="match status" value="1"/>
</dbReference>
<sequence>MNFINNMQKQKLIKLIEPDLGNDELSEIRQVFKSGILTRGPKVEQFETLVGKFVGAKYALATTSATTALHLALAALGIGPGDEVLVPDYTFPATANVVVQLGAIPVLVDIDLDTFTIDLKDLEKKITKRSKAIMPVHAFGLSADMNPVNVLAKKHHLFVVEDAACALGTTYYGKRCGNLSDIGCFSFHPRKAITTGEGGMITTNSKRLADQMSLLRNHGGLRKNGRFTFLAAGYNYRLSDIQAAVGVAQMHKLPDILRKRTKRAQDLYTALKDIDGISLPNIPPWKGHVFQSFVILLDMKYNRDTVIENMKKKNIETTLGTYALHDQPFFMKQYGYKASDLKKSHYVYKHALTLPLYAQMTKQDINRIVVGLAESLKE</sequence>
<keyword evidence="4" id="KW-0808">Transferase</keyword>
<protein>
    <submittedName>
        <fullName evidence="4">Glutamine--scyllo-inositol aminotransferase</fullName>
    </submittedName>
</protein>
<dbReference type="Pfam" id="PF01041">
    <property type="entry name" value="DegT_DnrJ_EryC1"/>
    <property type="match status" value="1"/>
</dbReference>
<evidence type="ECO:0000256" key="3">
    <source>
        <dbReference type="RuleBase" id="RU004508"/>
    </source>
</evidence>
<keyword evidence="2 3" id="KW-0663">Pyridoxal phosphate</keyword>
<feature type="active site" description="Proton acceptor" evidence="1">
    <location>
        <position position="191"/>
    </location>
</feature>
<dbReference type="CDD" id="cd00616">
    <property type="entry name" value="AHBA_syn"/>
    <property type="match status" value="1"/>
</dbReference>